<keyword evidence="1" id="KW-0560">Oxidoreductase</keyword>
<dbReference type="InterPro" id="IPR039068">
    <property type="entry name" value="PqqC-like"/>
</dbReference>
<organism evidence="2">
    <name type="scientific">marine metagenome</name>
    <dbReference type="NCBI Taxonomy" id="408172"/>
    <lineage>
        <taxon>unclassified sequences</taxon>
        <taxon>metagenomes</taxon>
        <taxon>ecological metagenomes</taxon>
    </lineage>
</organism>
<evidence type="ECO:0000313" key="2">
    <source>
        <dbReference type="EMBL" id="SVB86015.1"/>
    </source>
</evidence>
<dbReference type="PANTHER" id="PTHR40279:SF3">
    <property type="entry name" value="4-AMINOBENZOATE SYNTHASE"/>
    <property type="match status" value="1"/>
</dbReference>
<name>A0A382HG03_9ZZZZ</name>
<dbReference type="InterPro" id="IPR016084">
    <property type="entry name" value="Haem_Oase-like_multi-hlx"/>
</dbReference>
<dbReference type="SUPFAM" id="SSF48613">
    <property type="entry name" value="Heme oxygenase-like"/>
    <property type="match status" value="1"/>
</dbReference>
<dbReference type="GO" id="GO:0016491">
    <property type="term" value="F:oxidoreductase activity"/>
    <property type="evidence" value="ECO:0007669"/>
    <property type="project" value="UniProtKB-KW"/>
</dbReference>
<evidence type="ECO:0000256" key="1">
    <source>
        <dbReference type="ARBA" id="ARBA00023002"/>
    </source>
</evidence>
<protein>
    <recommendedName>
        <fullName evidence="3">Thiaminase-2/PQQC domain-containing protein</fullName>
    </recommendedName>
</protein>
<dbReference type="SMART" id="SM01236">
    <property type="entry name" value="Haem_oxygenase_2"/>
    <property type="match status" value="1"/>
</dbReference>
<proteinExistence type="predicted"/>
<gene>
    <name evidence="2" type="ORF">METZ01_LOCUS238869</name>
</gene>
<dbReference type="Pfam" id="PF14518">
    <property type="entry name" value="Haem_oxygenas_2"/>
    <property type="match status" value="1"/>
</dbReference>
<accession>A0A382HG03</accession>
<evidence type="ECO:0008006" key="3">
    <source>
        <dbReference type="Google" id="ProtNLM"/>
    </source>
</evidence>
<dbReference type="PANTHER" id="PTHR40279">
    <property type="entry name" value="PQQC-LIKE PROTEIN"/>
    <property type="match status" value="1"/>
</dbReference>
<dbReference type="AlphaFoldDB" id="A0A382HG03"/>
<sequence length="250" mass="28704">MVTDSKRFTDEMMQLVAKKHSKDHPLFSMIARGELSDDALKGFVKQFYLLFPKPFPKPIAAMFSRCPDDPALERMWTENLMEEAAGEESGTASHKELYLRFAASMGIPREEMDATLPLPETNALLNWRELLINQRSWLELYACQGMALEGTASERMKQVVSGLVNHYGYNSDDESLLYWTLHISVDEDHMKVGPYAVEKYAVNDDAQERVRLSLQTTLDTFWLVYDGITRAFIDRDPLYAEWRESVTSKA</sequence>
<reference evidence="2" key="1">
    <citation type="submission" date="2018-05" db="EMBL/GenBank/DDBJ databases">
        <authorList>
            <person name="Lanie J.A."/>
            <person name="Ng W.-L."/>
            <person name="Kazmierczak K.M."/>
            <person name="Andrzejewski T.M."/>
            <person name="Davidsen T.M."/>
            <person name="Wayne K.J."/>
            <person name="Tettelin H."/>
            <person name="Glass J.I."/>
            <person name="Rusch D."/>
            <person name="Podicherti R."/>
            <person name="Tsui H.-C.T."/>
            <person name="Winkler M.E."/>
        </authorList>
    </citation>
    <scope>NUCLEOTIDE SEQUENCE</scope>
</reference>
<dbReference type="Gene3D" id="1.20.910.10">
    <property type="entry name" value="Heme oxygenase-like"/>
    <property type="match status" value="1"/>
</dbReference>
<dbReference type="EMBL" id="UINC01060955">
    <property type="protein sequence ID" value="SVB86015.1"/>
    <property type="molecule type" value="Genomic_DNA"/>
</dbReference>